<evidence type="ECO:0000256" key="3">
    <source>
        <dbReference type="ARBA" id="ARBA00022475"/>
    </source>
</evidence>
<name>A0A0G4K2M1_9GAMM</name>
<feature type="transmembrane region" description="Helical" evidence="7">
    <location>
        <begin position="93"/>
        <end position="113"/>
    </location>
</feature>
<feature type="transmembrane region" description="Helical" evidence="7">
    <location>
        <begin position="195"/>
        <end position="218"/>
    </location>
</feature>
<protein>
    <submittedName>
        <fullName evidence="9">FIG006442: Integral membrane protein</fullName>
    </submittedName>
</protein>
<feature type="transmembrane region" description="Helical" evidence="7">
    <location>
        <begin position="260"/>
        <end position="281"/>
    </location>
</feature>
<keyword evidence="3" id="KW-1003">Cell membrane</keyword>
<proteinExistence type="inferred from homology"/>
<dbReference type="RefSeq" id="WP_048639455.1">
    <property type="nucleotide sequence ID" value="NZ_CGIG01000001.1"/>
</dbReference>
<keyword evidence="5 7" id="KW-1133">Transmembrane helix</keyword>
<dbReference type="OrthoDB" id="7216522at2"/>
<feature type="transmembrane region" description="Helical" evidence="7">
    <location>
        <begin position="287"/>
        <end position="307"/>
    </location>
</feature>
<dbReference type="PANTHER" id="PTHR32322">
    <property type="entry name" value="INNER MEMBRANE TRANSPORTER"/>
    <property type="match status" value="1"/>
</dbReference>
<sequence>MLTGILFALCAGLMWGLVFVGPLLIPEYPAALQSTGRYLAFGLIALPLAWLDRRRLRRLTRRDWWEATKLTAVGNLLYYFFLASAIQRTGAPVSTMIIGTLPVVIAVAANLLYGKRDGRVLWRQLIPALALIAIGLICVNIAELSALAMTRDNIWRYAGGIMLAFGSVICWTWYPLRNAHWLREHTYSNPTTWATAQGVVTLPLALLGYLLVCGQLAFTQQTFTLPFGPRPEVFIPLMIAIGLFCSWLGTLCWNSASKRLPTVLIGPLIVFETLAALSYAFILRQTWPPLLTLGGVCCLVIGVIYAVRIKPRPVVVPLSVSLPSGK</sequence>
<dbReference type="PANTHER" id="PTHR32322:SF2">
    <property type="entry name" value="EAMA DOMAIN-CONTAINING PROTEIN"/>
    <property type="match status" value="1"/>
</dbReference>
<evidence type="ECO:0000313" key="9">
    <source>
        <dbReference type="EMBL" id="CPR21369.1"/>
    </source>
</evidence>
<dbReference type="InterPro" id="IPR050638">
    <property type="entry name" value="AA-Vitamin_Transporters"/>
</dbReference>
<accession>A0A0G4K2M1</accession>
<evidence type="ECO:0000256" key="7">
    <source>
        <dbReference type="SAM" id="Phobius"/>
    </source>
</evidence>
<feature type="transmembrane region" description="Helical" evidence="7">
    <location>
        <begin position="125"/>
        <end position="148"/>
    </location>
</feature>
<feature type="transmembrane region" description="Helical" evidence="7">
    <location>
        <begin position="154"/>
        <end position="174"/>
    </location>
</feature>
<evidence type="ECO:0000256" key="4">
    <source>
        <dbReference type="ARBA" id="ARBA00022692"/>
    </source>
</evidence>
<evidence type="ECO:0000256" key="6">
    <source>
        <dbReference type="ARBA" id="ARBA00023136"/>
    </source>
</evidence>
<dbReference type="AlphaFoldDB" id="A0A0G4K2M1"/>
<evidence type="ECO:0000259" key="8">
    <source>
        <dbReference type="Pfam" id="PF00892"/>
    </source>
</evidence>
<reference evidence="10" key="1">
    <citation type="submission" date="2015-01" db="EMBL/GenBank/DDBJ databases">
        <authorList>
            <person name="Paterson Steve"/>
        </authorList>
    </citation>
    <scope>NUCLEOTIDE SEQUENCE [LARGE SCALE GENOMIC DNA]</scope>
    <source>
        <strain evidence="10">OBR1</strain>
    </source>
</reference>
<keyword evidence="6 7" id="KW-0472">Membrane</keyword>
<dbReference type="InterPro" id="IPR037185">
    <property type="entry name" value="EmrE-like"/>
</dbReference>
<dbReference type="Pfam" id="PF00892">
    <property type="entry name" value="EamA"/>
    <property type="match status" value="1"/>
</dbReference>
<dbReference type="SUPFAM" id="SSF103481">
    <property type="entry name" value="Multidrug resistance efflux transporter EmrE"/>
    <property type="match status" value="1"/>
</dbReference>
<feature type="domain" description="EamA" evidence="8">
    <location>
        <begin position="3"/>
        <end position="139"/>
    </location>
</feature>
<evidence type="ECO:0000313" key="10">
    <source>
        <dbReference type="Proteomes" id="UP000044377"/>
    </source>
</evidence>
<evidence type="ECO:0000256" key="1">
    <source>
        <dbReference type="ARBA" id="ARBA00004651"/>
    </source>
</evidence>
<comment type="subcellular location">
    <subcellularLocation>
        <location evidence="1">Cell membrane</location>
        <topology evidence="1">Multi-pass membrane protein</topology>
    </subcellularLocation>
</comment>
<keyword evidence="10" id="KW-1185">Reference proteome</keyword>
<comment type="similarity">
    <text evidence="2">Belongs to the EamA transporter family.</text>
</comment>
<feature type="transmembrane region" description="Helical" evidence="7">
    <location>
        <begin position="70"/>
        <end position="87"/>
    </location>
</feature>
<evidence type="ECO:0000256" key="5">
    <source>
        <dbReference type="ARBA" id="ARBA00022989"/>
    </source>
</evidence>
<dbReference type="EMBL" id="CGIG01000001">
    <property type="protein sequence ID" value="CPR21369.1"/>
    <property type="molecule type" value="Genomic_DNA"/>
</dbReference>
<gene>
    <name evidence="9" type="ORF">BN1221_04846</name>
</gene>
<feature type="transmembrane region" description="Helical" evidence="7">
    <location>
        <begin position="233"/>
        <end position="253"/>
    </location>
</feature>
<dbReference type="GO" id="GO:0016020">
    <property type="term" value="C:membrane"/>
    <property type="evidence" value="ECO:0007669"/>
    <property type="project" value="UniProtKB-SubCell"/>
</dbReference>
<dbReference type="Proteomes" id="UP000044377">
    <property type="component" value="Unassembled WGS sequence"/>
</dbReference>
<dbReference type="InterPro" id="IPR000620">
    <property type="entry name" value="EamA_dom"/>
</dbReference>
<keyword evidence="4 7" id="KW-0812">Transmembrane</keyword>
<dbReference type="STRING" id="1109412.BN1221_04846"/>
<feature type="transmembrane region" description="Helical" evidence="7">
    <location>
        <begin position="30"/>
        <end position="50"/>
    </location>
</feature>
<organism evidence="9 10">
    <name type="scientific">Brenneria goodwinii</name>
    <dbReference type="NCBI Taxonomy" id="1109412"/>
    <lineage>
        <taxon>Bacteria</taxon>
        <taxon>Pseudomonadati</taxon>
        <taxon>Pseudomonadota</taxon>
        <taxon>Gammaproteobacteria</taxon>
        <taxon>Enterobacterales</taxon>
        <taxon>Pectobacteriaceae</taxon>
        <taxon>Brenneria</taxon>
    </lineage>
</organism>
<evidence type="ECO:0000256" key="2">
    <source>
        <dbReference type="ARBA" id="ARBA00007362"/>
    </source>
</evidence>